<dbReference type="EMBL" id="JARYGZ010000002">
    <property type="protein sequence ID" value="MDH7639957.1"/>
    <property type="molecule type" value="Genomic_DNA"/>
</dbReference>
<dbReference type="PROSITE" id="PS50994">
    <property type="entry name" value="INTEGRASE"/>
    <property type="match status" value="1"/>
</dbReference>
<keyword evidence="4" id="KW-1185">Reference proteome</keyword>
<feature type="region of interest" description="Disordered" evidence="1">
    <location>
        <begin position="680"/>
        <end position="756"/>
    </location>
</feature>
<evidence type="ECO:0000259" key="2">
    <source>
        <dbReference type="PROSITE" id="PS50994"/>
    </source>
</evidence>
<accession>A0ABT6N467</accession>
<dbReference type="InterPro" id="IPR036397">
    <property type="entry name" value="RNaseH_sf"/>
</dbReference>
<evidence type="ECO:0000313" key="4">
    <source>
        <dbReference type="Proteomes" id="UP001160625"/>
    </source>
</evidence>
<feature type="compositionally biased region" description="Polar residues" evidence="1">
    <location>
        <begin position="689"/>
        <end position="699"/>
    </location>
</feature>
<feature type="domain" description="Integrase catalytic" evidence="2">
    <location>
        <begin position="277"/>
        <end position="489"/>
    </location>
</feature>
<feature type="compositionally biased region" description="Acidic residues" evidence="1">
    <location>
        <begin position="744"/>
        <end position="756"/>
    </location>
</feature>
<organism evidence="3 4">
    <name type="scientific">Sphingomonas oryzagri</name>
    <dbReference type="NCBI Taxonomy" id="3042314"/>
    <lineage>
        <taxon>Bacteria</taxon>
        <taxon>Pseudomonadati</taxon>
        <taxon>Pseudomonadota</taxon>
        <taxon>Alphaproteobacteria</taxon>
        <taxon>Sphingomonadales</taxon>
        <taxon>Sphingomonadaceae</taxon>
        <taxon>Sphingomonas</taxon>
    </lineage>
</organism>
<gene>
    <name evidence="3" type="ORF">QGN17_14570</name>
</gene>
<dbReference type="Gene3D" id="3.30.420.10">
    <property type="entry name" value="Ribonuclease H-like superfamily/Ribonuclease H"/>
    <property type="match status" value="1"/>
</dbReference>
<reference evidence="3" key="1">
    <citation type="submission" date="2023-04" db="EMBL/GenBank/DDBJ databases">
        <title>Sphingomonas sp. MAHUQ-71 isolated from rice field.</title>
        <authorList>
            <person name="Huq M.A."/>
        </authorList>
    </citation>
    <scope>NUCLEOTIDE SEQUENCE</scope>
    <source>
        <strain evidence="3">MAHUQ-71</strain>
    </source>
</reference>
<sequence>MKHFNPSTAVAHPVGEPVRIDIVGAVGDRFRCDDRNVVLEAIRDDGTVALRDVQTEGLLQVRDPATDAVSDPTVEWMREMYARGLLHPVGDATDVAVAQGRFLLLDPHACASRDAKSRWRDSLAWRACMAQIDRTDRAIRHWLDGNFGTEPSDLRYPRPGASSVRRWMRRVEKLRRPGALVSSAGRRLGQAQVSPFVDRLLHEAALWFWARPRATKAQAYAWLEHQLKRANEQLAPSAPKHRCPSKEALRKRIERLRCAETVAAKEGRQSSEKLYKGSGEPVLVDRLLELVLMDAADLEQVIVFDDAWQLPACKVRITVLMDYASHAILGWCVYAGPPRAETSMQAVIDCLAPSEYPEAVLAQFPDLRWIFGKPSTITPDNAKPLVGPSSLPGLNSAGIGLAEPPVGMPTAKAALERFFRSLKEELAMLPGTIIDPKRARDLDYDGVAAAMLTLPQLRVMVAHVVASHNVSPSKGLDGRSPLQVWMQKARNRATPVFVDRDHVARCLSREYQALLTGDGIELDGIRYRDPRKVRLGLDHMHHTQARRSQRKDGSATVKVTVRRNDGNIDSIEFLDTLDNSWISLPSTQPAYTHNLTAWEHDKFREMARKRNEPFDTEQARQRSKALTLGAMEEMLPKMKFKERATMAALHQSHVVDALKGGRKPALLPDDAVVSPQLTADDLGIAPTSPGDSKSPTARSSGRKPKKPAIDRAEAFWDAVRAGAPAEAIDPETGIEPEPLHGEDPYDGDVADEETGA</sequence>
<dbReference type="InterPro" id="IPR012337">
    <property type="entry name" value="RNaseH-like_sf"/>
</dbReference>
<protein>
    <submittedName>
        <fullName evidence="3">Integrase</fullName>
    </submittedName>
</protein>
<evidence type="ECO:0000256" key="1">
    <source>
        <dbReference type="SAM" id="MobiDB-lite"/>
    </source>
</evidence>
<evidence type="ECO:0000313" key="3">
    <source>
        <dbReference type="EMBL" id="MDH7639957.1"/>
    </source>
</evidence>
<comment type="caution">
    <text evidence="3">The sequence shown here is derived from an EMBL/GenBank/DDBJ whole genome shotgun (WGS) entry which is preliminary data.</text>
</comment>
<dbReference type="SUPFAM" id="SSF53098">
    <property type="entry name" value="Ribonuclease H-like"/>
    <property type="match status" value="1"/>
</dbReference>
<dbReference type="RefSeq" id="WP_281045321.1">
    <property type="nucleotide sequence ID" value="NZ_JARYGZ010000002.1"/>
</dbReference>
<proteinExistence type="predicted"/>
<dbReference type="Proteomes" id="UP001160625">
    <property type="component" value="Unassembled WGS sequence"/>
</dbReference>
<dbReference type="InterPro" id="IPR001584">
    <property type="entry name" value="Integrase_cat-core"/>
</dbReference>
<name>A0ABT6N467_9SPHN</name>